<evidence type="ECO:0000313" key="6">
    <source>
        <dbReference type="Proteomes" id="UP000460287"/>
    </source>
</evidence>
<proteinExistence type="inferred from homology"/>
<dbReference type="InterPro" id="IPR002068">
    <property type="entry name" value="A-crystallin/Hsp20_dom"/>
</dbReference>
<dbReference type="Gene3D" id="2.60.40.790">
    <property type="match status" value="1"/>
</dbReference>
<protein>
    <submittedName>
        <fullName evidence="5">Hsp20/alpha crystallin family protein</fullName>
    </submittedName>
</protein>
<dbReference type="InterPro" id="IPR008978">
    <property type="entry name" value="HSP20-like_chaperone"/>
</dbReference>
<dbReference type="EMBL" id="VULX01000010">
    <property type="protein sequence ID" value="MSR91378.1"/>
    <property type="molecule type" value="Genomic_DNA"/>
</dbReference>
<dbReference type="InterPro" id="IPR031107">
    <property type="entry name" value="Small_HSP"/>
</dbReference>
<dbReference type="RefSeq" id="WP_154531271.1">
    <property type="nucleotide sequence ID" value="NZ_JAQXTV010000108.1"/>
</dbReference>
<gene>
    <name evidence="5" type="ORF">FYJ33_08115</name>
</gene>
<dbReference type="PANTHER" id="PTHR11527">
    <property type="entry name" value="HEAT-SHOCK PROTEIN 20 FAMILY MEMBER"/>
    <property type="match status" value="1"/>
</dbReference>
<accession>A0A7X2MYF0</accession>
<comment type="caution">
    <text evidence="5">The sequence shown here is derived from an EMBL/GenBank/DDBJ whole genome shotgun (WGS) entry which is preliminary data.</text>
</comment>
<dbReference type="Proteomes" id="UP000460287">
    <property type="component" value="Unassembled WGS sequence"/>
</dbReference>
<dbReference type="PROSITE" id="PS01031">
    <property type="entry name" value="SHSP"/>
    <property type="match status" value="1"/>
</dbReference>
<sequence length="146" mass="17121">MFGLIPFRTNNDLQEAGDSFERFVNNFFNDDFAPVFHGRSDLRADIKESKDNFTVKVDLPGVKKEDIAIDYNNNNLVISAKRNEEKNENEENYIRKERSYGEFTRSFYVENIEEENIKAKFNDGELEITLPKKNKNIENSRKIAIE</sequence>
<evidence type="ECO:0000256" key="1">
    <source>
        <dbReference type="PROSITE-ProRule" id="PRU00285"/>
    </source>
</evidence>
<reference evidence="5 6" key="1">
    <citation type="submission" date="2019-08" db="EMBL/GenBank/DDBJ databases">
        <title>In-depth cultivation of the pig gut microbiome towards novel bacterial diversity and tailored functional studies.</title>
        <authorList>
            <person name="Wylensek D."/>
            <person name="Hitch T.C.A."/>
            <person name="Clavel T."/>
        </authorList>
    </citation>
    <scope>NUCLEOTIDE SEQUENCE [LARGE SCALE GENOMIC DNA]</scope>
    <source>
        <strain evidence="5 6">WCA-383-APC-5B</strain>
    </source>
</reference>
<keyword evidence="6" id="KW-1185">Reference proteome</keyword>
<feature type="domain" description="CS" evidence="4">
    <location>
        <begin position="39"/>
        <end position="143"/>
    </location>
</feature>
<organism evidence="5 6">
    <name type="scientific">Inconstantimicrobium porci</name>
    <dbReference type="NCBI Taxonomy" id="2652291"/>
    <lineage>
        <taxon>Bacteria</taxon>
        <taxon>Bacillati</taxon>
        <taxon>Bacillota</taxon>
        <taxon>Clostridia</taxon>
        <taxon>Eubacteriales</taxon>
        <taxon>Clostridiaceae</taxon>
        <taxon>Inconstantimicrobium</taxon>
    </lineage>
</organism>
<dbReference type="SUPFAM" id="SSF49764">
    <property type="entry name" value="HSP20-like chaperones"/>
    <property type="match status" value="1"/>
</dbReference>
<dbReference type="CDD" id="cd06471">
    <property type="entry name" value="ACD_LpsHSP_like"/>
    <property type="match status" value="1"/>
</dbReference>
<evidence type="ECO:0000256" key="2">
    <source>
        <dbReference type="RuleBase" id="RU003616"/>
    </source>
</evidence>
<feature type="domain" description="SHSP" evidence="3">
    <location>
        <begin position="35"/>
        <end position="146"/>
    </location>
</feature>
<evidence type="ECO:0000313" key="5">
    <source>
        <dbReference type="EMBL" id="MSR91378.1"/>
    </source>
</evidence>
<dbReference type="PROSITE" id="PS51203">
    <property type="entry name" value="CS"/>
    <property type="match status" value="1"/>
</dbReference>
<dbReference type="Pfam" id="PF00011">
    <property type="entry name" value="HSP20"/>
    <property type="match status" value="1"/>
</dbReference>
<dbReference type="InterPro" id="IPR007052">
    <property type="entry name" value="CS_dom"/>
</dbReference>
<comment type="similarity">
    <text evidence="1 2">Belongs to the small heat shock protein (HSP20) family.</text>
</comment>
<dbReference type="AlphaFoldDB" id="A0A7X2MYF0"/>
<evidence type="ECO:0000259" key="3">
    <source>
        <dbReference type="PROSITE" id="PS01031"/>
    </source>
</evidence>
<evidence type="ECO:0000259" key="4">
    <source>
        <dbReference type="PROSITE" id="PS51203"/>
    </source>
</evidence>
<name>A0A7X2MYF0_9CLOT</name>